<gene>
    <name evidence="2" type="ORF">GMARGA_LOCUS11538</name>
</gene>
<sequence length="40" mass="4400">MEFSSEESLIPTTTSQSSLSANLSKNTQPSITPFQKAYFT</sequence>
<proteinExistence type="predicted"/>
<evidence type="ECO:0000256" key="1">
    <source>
        <dbReference type="SAM" id="MobiDB-lite"/>
    </source>
</evidence>
<feature type="region of interest" description="Disordered" evidence="1">
    <location>
        <begin position="1"/>
        <end position="40"/>
    </location>
</feature>
<keyword evidence="3" id="KW-1185">Reference proteome</keyword>
<evidence type="ECO:0000313" key="2">
    <source>
        <dbReference type="EMBL" id="CAG8691365.1"/>
    </source>
</evidence>
<evidence type="ECO:0000313" key="3">
    <source>
        <dbReference type="Proteomes" id="UP000789901"/>
    </source>
</evidence>
<accession>A0ABN7UX23</accession>
<feature type="compositionally biased region" description="Polar residues" evidence="1">
    <location>
        <begin position="1"/>
        <end position="33"/>
    </location>
</feature>
<name>A0ABN7UX23_GIGMA</name>
<comment type="caution">
    <text evidence="2">The sequence shown here is derived from an EMBL/GenBank/DDBJ whole genome shotgun (WGS) entry which is preliminary data.</text>
</comment>
<organism evidence="2 3">
    <name type="scientific">Gigaspora margarita</name>
    <dbReference type="NCBI Taxonomy" id="4874"/>
    <lineage>
        <taxon>Eukaryota</taxon>
        <taxon>Fungi</taxon>
        <taxon>Fungi incertae sedis</taxon>
        <taxon>Mucoromycota</taxon>
        <taxon>Glomeromycotina</taxon>
        <taxon>Glomeromycetes</taxon>
        <taxon>Diversisporales</taxon>
        <taxon>Gigasporaceae</taxon>
        <taxon>Gigaspora</taxon>
    </lineage>
</organism>
<reference evidence="2 3" key="1">
    <citation type="submission" date="2021-06" db="EMBL/GenBank/DDBJ databases">
        <authorList>
            <person name="Kallberg Y."/>
            <person name="Tangrot J."/>
            <person name="Rosling A."/>
        </authorList>
    </citation>
    <scope>NUCLEOTIDE SEQUENCE [LARGE SCALE GENOMIC DNA]</scope>
    <source>
        <strain evidence="2 3">120-4 pot B 10/14</strain>
    </source>
</reference>
<dbReference type="EMBL" id="CAJVQB010006775">
    <property type="protein sequence ID" value="CAG8691365.1"/>
    <property type="molecule type" value="Genomic_DNA"/>
</dbReference>
<dbReference type="Proteomes" id="UP000789901">
    <property type="component" value="Unassembled WGS sequence"/>
</dbReference>
<protein>
    <submittedName>
        <fullName evidence="2">17136_t:CDS:1</fullName>
    </submittedName>
</protein>